<proteinExistence type="predicted"/>
<gene>
    <name evidence="1" type="ORF">EKO22_07755</name>
</gene>
<organism evidence="1">
    <name type="scientific">Synechococcus elongatus PCC 11802</name>
    <dbReference type="NCBI Taxonomy" id="2283154"/>
    <lineage>
        <taxon>Bacteria</taxon>
        <taxon>Bacillati</taxon>
        <taxon>Cyanobacteriota</taxon>
        <taxon>Cyanophyceae</taxon>
        <taxon>Synechococcales</taxon>
        <taxon>Synechococcaceae</taxon>
        <taxon>Synechococcus</taxon>
    </lineage>
</organism>
<dbReference type="EMBL" id="CP034671">
    <property type="protein sequence ID" value="QFZ92266.2"/>
    <property type="molecule type" value="Genomic_DNA"/>
</dbReference>
<dbReference type="AlphaFoldDB" id="A0AAT9JXM6"/>
<evidence type="ECO:0000313" key="1">
    <source>
        <dbReference type="EMBL" id="QFZ92266.2"/>
    </source>
</evidence>
<reference evidence="1" key="1">
    <citation type="submission" date="2024-01" db="EMBL/GenBank/DDBJ databases">
        <title>Synechococcus elongatus PCC 11802, a close yet different native of Synechococcus elongatus PCC 11801.</title>
        <authorList>
            <person name="Jaiswal D."/>
            <person name="Sengupta A."/>
            <person name="Sengupta S."/>
            <person name="Pakrasi H.B."/>
            <person name="Wangikar P."/>
        </authorList>
    </citation>
    <scope>NUCLEOTIDE SEQUENCE</scope>
    <source>
        <strain evidence="1">PCC 11802</strain>
    </source>
</reference>
<sequence length="176" mass="20308">MESTAHEKLTELWKIQQKRIEQWKITLLSAPKKLKESLENSLGVSGLKCEDFLQDKVFDYVQIAGIDNRGKTVWQDPNGNWINDSGVLYFCILITFDHGPSTLPKGTYRFSCKSKIDAEKTMYAFWDREANEVKEDWSSSSEEFAEKIIQSLESYLRIDPMNLSATPRKIGFITEI</sequence>
<name>A0AAT9JXM6_SYNEL</name>
<dbReference type="RefSeq" id="WP_208678720.1">
    <property type="nucleotide sequence ID" value="NZ_CP034671.2"/>
</dbReference>
<protein>
    <submittedName>
        <fullName evidence="1">Uncharacterized protein</fullName>
    </submittedName>
</protein>
<accession>A0AAT9JXM6</accession>